<evidence type="ECO:0000313" key="3">
    <source>
        <dbReference type="Proteomes" id="UP001560573"/>
    </source>
</evidence>
<dbReference type="CDD" id="cd04301">
    <property type="entry name" value="NAT_SF"/>
    <property type="match status" value="1"/>
</dbReference>
<dbReference type="EMBL" id="JAULBC010000002">
    <property type="protein sequence ID" value="MEX6687715.1"/>
    <property type="molecule type" value="Genomic_DNA"/>
</dbReference>
<keyword evidence="2" id="KW-0808">Transferase</keyword>
<dbReference type="SUPFAM" id="SSF55729">
    <property type="entry name" value="Acyl-CoA N-acyltransferases (Nat)"/>
    <property type="match status" value="1"/>
</dbReference>
<organism evidence="2 3">
    <name type="scientific">Danxiaibacter flavus</name>
    <dbReference type="NCBI Taxonomy" id="3049108"/>
    <lineage>
        <taxon>Bacteria</taxon>
        <taxon>Pseudomonadati</taxon>
        <taxon>Bacteroidota</taxon>
        <taxon>Chitinophagia</taxon>
        <taxon>Chitinophagales</taxon>
        <taxon>Chitinophagaceae</taxon>
        <taxon>Danxiaibacter</taxon>
    </lineage>
</organism>
<dbReference type="Pfam" id="PF00583">
    <property type="entry name" value="Acetyltransf_1"/>
    <property type="match status" value="1"/>
</dbReference>
<gene>
    <name evidence="2" type="ORF">QTN47_09440</name>
</gene>
<name>A0ABV3ZDW0_9BACT</name>
<dbReference type="Proteomes" id="UP001560573">
    <property type="component" value="Unassembled WGS sequence"/>
</dbReference>
<feature type="domain" description="N-acetyltransferase" evidence="1">
    <location>
        <begin position="54"/>
        <end position="116"/>
    </location>
</feature>
<keyword evidence="2" id="KW-0012">Acyltransferase</keyword>
<keyword evidence="3" id="KW-1185">Reference proteome</keyword>
<comment type="caution">
    <text evidence="2">The sequence shown here is derived from an EMBL/GenBank/DDBJ whole genome shotgun (WGS) entry which is preliminary data.</text>
</comment>
<evidence type="ECO:0000259" key="1">
    <source>
        <dbReference type="Pfam" id="PF00583"/>
    </source>
</evidence>
<proteinExistence type="predicted"/>
<dbReference type="GO" id="GO:0016746">
    <property type="term" value="F:acyltransferase activity"/>
    <property type="evidence" value="ECO:0007669"/>
    <property type="project" value="UniProtKB-KW"/>
</dbReference>
<dbReference type="InterPro" id="IPR000182">
    <property type="entry name" value="GNAT_dom"/>
</dbReference>
<dbReference type="Gene3D" id="3.40.630.30">
    <property type="match status" value="1"/>
</dbReference>
<protein>
    <submittedName>
        <fullName evidence="2">GNAT family N-acetyltransferase</fullName>
        <ecNumber evidence="2">2.3.1.-</ecNumber>
    </submittedName>
</protein>
<accession>A0ABV3ZDW0</accession>
<evidence type="ECO:0000313" key="2">
    <source>
        <dbReference type="EMBL" id="MEX6687715.1"/>
    </source>
</evidence>
<dbReference type="InterPro" id="IPR016181">
    <property type="entry name" value="Acyl_CoA_acyltransferase"/>
</dbReference>
<dbReference type="RefSeq" id="WP_369329120.1">
    <property type="nucleotide sequence ID" value="NZ_JAULBC010000002.1"/>
</dbReference>
<sequence>MENTNVVVRVASAEDARYAAEISDETERSAIARGTGISKRPVEYIVEKMLQGKAVIAIDTNGEWAGFCYFEIWSNGEFISNSGMIVKPDFRKHGIAHMLKNALFDICRQKYPAAKIFSITTGLAIMHMNSELGFEPVTYSEICQEEGFWQNCKSCVNYEILCQKNRSNCLCTAMLYNGKQQNAKQIEEI</sequence>
<reference evidence="2 3" key="1">
    <citation type="submission" date="2023-07" db="EMBL/GenBank/DDBJ databases">
        <authorList>
            <person name="Lian W.-H."/>
        </authorList>
    </citation>
    <scope>NUCLEOTIDE SEQUENCE [LARGE SCALE GENOMIC DNA]</scope>
    <source>
        <strain evidence="2 3">SYSU DXS3180</strain>
    </source>
</reference>
<dbReference type="EC" id="2.3.1.-" evidence="2"/>